<dbReference type="EMBL" id="FXWL01000001">
    <property type="protein sequence ID" value="SMQ66173.1"/>
    <property type="molecule type" value="Genomic_DNA"/>
</dbReference>
<dbReference type="SUPFAM" id="SSF51905">
    <property type="entry name" value="FAD/NAD(P)-binding domain"/>
    <property type="match status" value="1"/>
</dbReference>
<keyword evidence="3" id="KW-1185">Reference proteome</keyword>
<dbReference type="Proteomes" id="UP000194469">
    <property type="component" value="Unassembled WGS sequence"/>
</dbReference>
<name>A0A1Y6F131_9SPHN</name>
<gene>
    <name evidence="2" type="ORF">SAMN06295984_1447</name>
</gene>
<dbReference type="NCBIfam" id="TIGR01789">
    <property type="entry name" value="lycopene_cycl"/>
    <property type="match status" value="1"/>
</dbReference>
<dbReference type="GO" id="GO:0016117">
    <property type="term" value="P:carotenoid biosynthetic process"/>
    <property type="evidence" value="ECO:0007669"/>
    <property type="project" value="InterPro"/>
</dbReference>
<reference evidence="3" key="1">
    <citation type="submission" date="2017-04" db="EMBL/GenBank/DDBJ databases">
        <authorList>
            <person name="Varghese N."/>
            <person name="Submissions S."/>
        </authorList>
    </citation>
    <scope>NUCLEOTIDE SEQUENCE [LARGE SCALE GENOMIC DNA]</scope>
    <source>
        <strain evidence="3">UI2</strain>
    </source>
</reference>
<evidence type="ECO:0000313" key="3">
    <source>
        <dbReference type="Proteomes" id="UP000194469"/>
    </source>
</evidence>
<dbReference type="GeneID" id="303001507"/>
<dbReference type="RefSeq" id="WP_086456519.1">
    <property type="nucleotide sequence ID" value="NZ_FXWL01000001.1"/>
</dbReference>
<proteinExistence type="inferred from homology"/>
<dbReference type="GO" id="GO:0016705">
    <property type="term" value="F:oxidoreductase activity, acting on paired donors, with incorporation or reduction of molecular oxygen"/>
    <property type="evidence" value="ECO:0007669"/>
    <property type="project" value="InterPro"/>
</dbReference>
<dbReference type="Pfam" id="PF05834">
    <property type="entry name" value="Lycopene_cycl"/>
    <property type="match status" value="1"/>
</dbReference>
<evidence type="ECO:0000256" key="1">
    <source>
        <dbReference type="ARBA" id="ARBA00006599"/>
    </source>
</evidence>
<dbReference type="InterPro" id="IPR036188">
    <property type="entry name" value="FAD/NAD-bd_sf"/>
</dbReference>
<comment type="similarity">
    <text evidence="1">Belongs to the lycopene cyclase family.</text>
</comment>
<sequence length="385" mass="41818">MNGADSDSCHIAIVGGGLAGGLATLALARRRPDLDVRLIEPGPVGGNHLWSFFDGDVAARDRWLIEPLIAHRWSRYDVAFPAYRRAIAMPYNSIDSETLAEAVAALLPPERLIAKAATRLAPQSVLLEGGDRLAARHVIDARGVGDLAGVDCGWQKFVGQALRVAGGHGLTQPVVMDATVDQIGGYRFVYCLPFDAETVFVEDTYYGDDADLDVGAVRGRIADYAAARGWTVSAVAREETGWLPVVMAGDFDAIWPRDDAVARIGVRAGRFHATTGYSLPDAVRAAAALPALVDRADLGPRLRTDAATAWRRQRFYRMLGAMLFRAAEPAERYRIFQRFYRLSPALIARFYAGASSGADRLRLLSGRPPVPIGRAIRAIGSFDWL</sequence>
<organism evidence="2 3">
    <name type="scientific">Sphingopyxis terrae subsp. ummariensis</name>
    <dbReference type="NCBI Taxonomy" id="429001"/>
    <lineage>
        <taxon>Bacteria</taxon>
        <taxon>Pseudomonadati</taxon>
        <taxon>Pseudomonadota</taxon>
        <taxon>Alphaproteobacteria</taxon>
        <taxon>Sphingomonadales</taxon>
        <taxon>Sphingomonadaceae</taxon>
        <taxon>Sphingopyxis</taxon>
    </lineage>
</organism>
<dbReference type="GO" id="GO:0045436">
    <property type="term" value="F:lycopene beta cyclase activity"/>
    <property type="evidence" value="ECO:0007669"/>
    <property type="project" value="InterPro"/>
</dbReference>
<accession>A0A1Y6F131</accession>
<dbReference type="NCBIfam" id="TIGR01790">
    <property type="entry name" value="carotene-cycl"/>
    <property type="match status" value="1"/>
</dbReference>
<protein>
    <submittedName>
        <fullName evidence="2">Lycopene beta-cyclase</fullName>
    </submittedName>
</protein>
<dbReference type="InterPro" id="IPR008461">
    <property type="entry name" value="CrtY"/>
</dbReference>
<evidence type="ECO:0000313" key="2">
    <source>
        <dbReference type="EMBL" id="SMQ66173.1"/>
    </source>
</evidence>
<dbReference type="Gene3D" id="3.50.50.60">
    <property type="entry name" value="FAD/NAD(P)-binding domain"/>
    <property type="match status" value="1"/>
</dbReference>
<dbReference type="AlphaFoldDB" id="A0A1Y6F131"/>
<dbReference type="InterPro" id="IPR010108">
    <property type="entry name" value="Lycopene_cyclase_b/e"/>
</dbReference>